<gene>
    <name evidence="1" type="primary">DKFZp586D2422</name>
</gene>
<proteinExistence type="evidence at transcript level"/>
<dbReference type="EMBL" id="AL049456">
    <property type="protein sequence ID" value="CAH56420.1"/>
    <property type="molecule type" value="mRNA"/>
</dbReference>
<protein>
    <submittedName>
        <fullName evidence="1">Uncharacterized protein DKFZp586D2422</fullName>
    </submittedName>
</protein>
<evidence type="ECO:0000313" key="1">
    <source>
        <dbReference type="EMBL" id="CAH56420.1"/>
    </source>
</evidence>
<reference evidence="1" key="1">
    <citation type="submission" date="2004-09" db="EMBL/GenBank/DDBJ databases">
        <authorList>
            <consortium name="The German cDNA Consortium"/>
            <person name="Koehrer K."/>
            <person name="Beyer A."/>
            <person name="Mewes H.W."/>
            <person name="Weil B."/>
            <person name="Amid C."/>
            <person name="Osanger A."/>
            <person name="Fobo G."/>
            <person name="Han M."/>
            <person name="Wiemann S."/>
        </authorList>
    </citation>
    <scope>NUCLEOTIDE SEQUENCE</scope>
    <source>
        <tissue evidence="1">Uterus</tissue>
    </source>
</reference>
<feature type="non-terminal residue" evidence="1">
    <location>
        <position position="1"/>
    </location>
</feature>
<sequence length="114" mass="11971">GISKLKMVNQCFGLGDGTCLLSIQLEGPKHVAFGWPECPEAPLPTLPPPPLKEPLTVSPRGSHLMSAMPGVSPSRCVGSFPSCLMLTCGHRGCPHIGAFSSSSCPLCHNGMMAW</sequence>
<organism evidence="1">
    <name type="scientific">Homo sapiens</name>
    <name type="common">Human</name>
    <dbReference type="NCBI Taxonomy" id="9606"/>
    <lineage>
        <taxon>Eukaryota</taxon>
        <taxon>Metazoa</taxon>
        <taxon>Chordata</taxon>
        <taxon>Craniata</taxon>
        <taxon>Vertebrata</taxon>
        <taxon>Euteleostomi</taxon>
        <taxon>Mammalia</taxon>
        <taxon>Eutheria</taxon>
        <taxon>Euarchontoglires</taxon>
        <taxon>Primates</taxon>
        <taxon>Haplorrhini</taxon>
        <taxon>Catarrhini</taxon>
        <taxon>Hominidae</taxon>
        <taxon>Homo</taxon>
    </lineage>
</organism>
<accession>Q659G8</accession>
<dbReference type="AlphaFoldDB" id="Q659G8"/>
<name>Q659G8_HUMAN</name>